<evidence type="ECO:0000256" key="1">
    <source>
        <dbReference type="SAM" id="MobiDB-lite"/>
    </source>
</evidence>
<comment type="caution">
    <text evidence="2">The sequence shown here is derived from an EMBL/GenBank/DDBJ whole genome shotgun (WGS) entry which is preliminary data.</text>
</comment>
<proteinExistence type="predicted"/>
<dbReference type="InterPro" id="IPR013783">
    <property type="entry name" value="Ig-like_fold"/>
</dbReference>
<accession>A0A7V8SZM4</accession>
<name>A0A7V8SZM4_9BACT</name>
<dbReference type="SUPFAM" id="SSF63829">
    <property type="entry name" value="Calcium-dependent phosphotriesterase"/>
    <property type="match status" value="1"/>
</dbReference>
<evidence type="ECO:0000313" key="3">
    <source>
        <dbReference type="Proteomes" id="UP000567293"/>
    </source>
</evidence>
<dbReference type="AlphaFoldDB" id="A0A7V8SZM4"/>
<dbReference type="Proteomes" id="UP000567293">
    <property type="component" value="Unassembled WGS sequence"/>
</dbReference>
<feature type="compositionally biased region" description="Low complexity" evidence="1">
    <location>
        <begin position="129"/>
        <end position="138"/>
    </location>
</feature>
<feature type="non-terminal residue" evidence="2">
    <location>
        <position position="1"/>
    </location>
</feature>
<sequence>VSSSIYRVSADGAPEELWTSREDVVYALGLASDGRLLAGTGNNGALLAIDGRGVFAQLAKAGSSQITGIVGNSSGKVFLCTSNPGKVFSLGPEYEAEGTFESRSFDAQLFSQWGRIEWWSPPPASTRKSASSSGAAHGSEPRTEFFVRSGNTDDPDKEWSRWFGPYTKSGSAAEAPPARFAQWKVVIHDGRPGDGIDWVSLAFLPRNVAPLIDGIVIQEPGVRTQSPAAASNQPTPVTLKMPTAPSATGVTITQTTTHFEQPPQGFAQKGYRTVLWTAHDDNEDELQFAVYYRGENEKEWKQLKDRLDQKYYSFDTAMLPDGAYYLKIVASDSPSNPPAAALTAERESERFEVDNTPPVVEDLHVGGPSAKMSGGHAVSFTARDAVSAIGHAQYSLDGADWVLVTPTNGISDAPVERYDFGISATPGEHTLAVRVFDSFDNVGTAKVTFTVPGAKP</sequence>
<evidence type="ECO:0000313" key="2">
    <source>
        <dbReference type="EMBL" id="MBA0088319.1"/>
    </source>
</evidence>
<reference evidence="2" key="1">
    <citation type="submission" date="2020-06" db="EMBL/GenBank/DDBJ databases">
        <title>Legume-microbial interactions unlock mineral nutrients during tropical forest succession.</title>
        <authorList>
            <person name="Epihov D.Z."/>
        </authorList>
    </citation>
    <scope>NUCLEOTIDE SEQUENCE [LARGE SCALE GENOMIC DNA]</scope>
    <source>
        <strain evidence="2">Pan2503</strain>
    </source>
</reference>
<keyword evidence="3" id="KW-1185">Reference proteome</keyword>
<feature type="region of interest" description="Disordered" evidence="1">
    <location>
        <begin position="122"/>
        <end position="162"/>
    </location>
</feature>
<protein>
    <submittedName>
        <fullName evidence="2">Uncharacterized protein</fullName>
    </submittedName>
</protein>
<dbReference type="Gene3D" id="2.60.40.10">
    <property type="entry name" value="Immunoglobulins"/>
    <property type="match status" value="1"/>
</dbReference>
<organism evidence="2 3">
    <name type="scientific">Candidatus Acidiferrum panamense</name>
    <dbReference type="NCBI Taxonomy" id="2741543"/>
    <lineage>
        <taxon>Bacteria</taxon>
        <taxon>Pseudomonadati</taxon>
        <taxon>Acidobacteriota</taxon>
        <taxon>Terriglobia</taxon>
        <taxon>Candidatus Acidiferrales</taxon>
        <taxon>Candidatus Acidiferrum</taxon>
    </lineage>
</organism>
<dbReference type="EMBL" id="JACDQQ010002442">
    <property type="protein sequence ID" value="MBA0088319.1"/>
    <property type="molecule type" value="Genomic_DNA"/>
</dbReference>
<gene>
    <name evidence="2" type="ORF">HRJ53_25320</name>
</gene>